<keyword evidence="1" id="KW-0812">Transmembrane</keyword>
<accession>A0ABY7GQW5</accession>
<feature type="transmembrane region" description="Helical" evidence="1">
    <location>
        <begin position="12"/>
        <end position="30"/>
    </location>
</feature>
<dbReference type="RefSeq" id="WP_255187729.1">
    <property type="nucleotide sequence ID" value="NZ_CP113517.1"/>
</dbReference>
<dbReference type="Proteomes" id="UP001162780">
    <property type="component" value="Chromosome"/>
</dbReference>
<keyword evidence="3" id="KW-1185">Reference proteome</keyword>
<evidence type="ECO:0000256" key="1">
    <source>
        <dbReference type="SAM" id="Phobius"/>
    </source>
</evidence>
<evidence type="ECO:0000313" key="3">
    <source>
        <dbReference type="Proteomes" id="UP001162780"/>
    </source>
</evidence>
<reference evidence="2" key="1">
    <citation type="submission" date="2022-11" db="EMBL/GenBank/DDBJ databases">
        <title>Methylomonas rapida sp. nov., Carotenoid-Producing Obligate Methanotrophs with High Growth Characteristics and Biotechnological Potential.</title>
        <authorList>
            <person name="Tikhonova E.N."/>
            <person name="Suleimanov R.Z."/>
            <person name="Miroshnikov K."/>
            <person name="Oshkin I.Y."/>
            <person name="Belova S.E."/>
            <person name="Danilova O.V."/>
            <person name="Ashikhmin A."/>
            <person name="Konopkin A."/>
            <person name="But S.Y."/>
            <person name="Khmelenina V.N."/>
            <person name="Kuznetsov N."/>
            <person name="Pimenov N.V."/>
            <person name="Dedysh S.N."/>
        </authorList>
    </citation>
    <scope>NUCLEOTIDE SEQUENCE</scope>
    <source>
        <strain evidence="2">MP1</strain>
    </source>
</reference>
<dbReference type="EMBL" id="CP113517">
    <property type="protein sequence ID" value="WAR46819.1"/>
    <property type="molecule type" value="Genomic_DNA"/>
</dbReference>
<proteinExistence type="predicted"/>
<sequence length="59" mass="6826">MSEKTEKDNFVLYMVIATVALVGVILAVKLSENEKYEPIKQQLEEENKQMNIRVIDERG</sequence>
<evidence type="ECO:0000313" key="2">
    <source>
        <dbReference type="EMBL" id="WAR46819.1"/>
    </source>
</evidence>
<name>A0ABY7GQW5_9GAMM</name>
<protein>
    <submittedName>
        <fullName evidence="2">Uncharacterized protein</fullName>
    </submittedName>
</protein>
<gene>
    <name evidence="2" type="ORF">NM686_009995</name>
</gene>
<keyword evidence="1" id="KW-1133">Transmembrane helix</keyword>
<keyword evidence="1" id="KW-0472">Membrane</keyword>
<organism evidence="2 3">
    <name type="scientific">Methylomonas rapida</name>
    <dbReference type="NCBI Taxonomy" id="2963939"/>
    <lineage>
        <taxon>Bacteria</taxon>
        <taxon>Pseudomonadati</taxon>
        <taxon>Pseudomonadota</taxon>
        <taxon>Gammaproteobacteria</taxon>
        <taxon>Methylococcales</taxon>
        <taxon>Methylococcaceae</taxon>
        <taxon>Methylomonas</taxon>
    </lineage>
</organism>